<name>A0ABR2PSC4_9ROSI</name>
<reference evidence="2 3" key="1">
    <citation type="journal article" date="2024" name="G3 (Bethesda)">
        <title>Genome assembly of Hibiscus sabdariffa L. provides insights into metabolisms of medicinal natural products.</title>
        <authorList>
            <person name="Kim T."/>
        </authorList>
    </citation>
    <scope>NUCLEOTIDE SEQUENCE [LARGE SCALE GENOMIC DNA]</scope>
    <source>
        <strain evidence="2">TK-2024</strain>
        <tissue evidence="2">Old leaves</tissue>
    </source>
</reference>
<evidence type="ECO:0000313" key="2">
    <source>
        <dbReference type="EMBL" id="KAK8991361.1"/>
    </source>
</evidence>
<feature type="region of interest" description="Disordered" evidence="1">
    <location>
        <begin position="1"/>
        <end position="102"/>
    </location>
</feature>
<sequence>MSSSTIVPSMHLYVVPESSNRNPPGSNEHSGHNDSLEASDQSGASVPPPVFEGNTSGDSFDATEELGPVEYNSNVSSSYHTEEGDQLQLSASSSTPVQSPLTETTIEECDAIVDAPPNESGVETNLPNESSDTFSSSVVAPDSAAISNMHHMLTRISYILEGFLTNLSSSFFSLMNLLCPVNTRYTFVTGKKSIQRKPIVARLSSSFFSSLPVRGDR</sequence>
<feature type="compositionally biased region" description="Polar residues" evidence="1">
    <location>
        <begin position="121"/>
        <end position="134"/>
    </location>
</feature>
<evidence type="ECO:0000256" key="1">
    <source>
        <dbReference type="SAM" id="MobiDB-lite"/>
    </source>
</evidence>
<dbReference type="Proteomes" id="UP001396334">
    <property type="component" value="Unassembled WGS sequence"/>
</dbReference>
<feature type="compositionally biased region" description="Polar residues" evidence="1">
    <location>
        <begin position="17"/>
        <end position="28"/>
    </location>
</feature>
<proteinExistence type="predicted"/>
<feature type="region of interest" description="Disordered" evidence="1">
    <location>
        <begin position="115"/>
        <end position="134"/>
    </location>
</feature>
<evidence type="ECO:0000313" key="3">
    <source>
        <dbReference type="Proteomes" id="UP001396334"/>
    </source>
</evidence>
<protein>
    <submittedName>
        <fullName evidence="2">Uncharacterized protein</fullName>
    </submittedName>
</protein>
<comment type="caution">
    <text evidence="2">The sequence shown here is derived from an EMBL/GenBank/DDBJ whole genome shotgun (WGS) entry which is preliminary data.</text>
</comment>
<organism evidence="2 3">
    <name type="scientific">Hibiscus sabdariffa</name>
    <name type="common">roselle</name>
    <dbReference type="NCBI Taxonomy" id="183260"/>
    <lineage>
        <taxon>Eukaryota</taxon>
        <taxon>Viridiplantae</taxon>
        <taxon>Streptophyta</taxon>
        <taxon>Embryophyta</taxon>
        <taxon>Tracheophyta</taxon>
        <taxon>Spermatophyta</taxon>
        <taxon>Magnoliopsida</taxon>
        <taxon>eudicotyledons</taxon>
        <taxon>Gunneridae</taxon>
        <taxon>Pentapetalae</taxon>
        <taxon>rosids</taxon>
        <taxon>malvids</taxon>
        <taxon>Malvales</taxon>
        <taxon>Malvaceae</taxon>
        <taxon>Malvoideae</taxon>
        <taxon>Hibiscus</taxon>
    </lineage>
</organism>
<dbReference type="EMBL" id="JBBPBN010000052">
    <property type="protein sequence ID" value="KAK8991361.1"/>
    <property type="molecule type" value="Genomic_DNA"/>
</dbReference>
<accession>A0ABR2PSC4</accession>
<feature type="compositionally biased region" description="Polar residues" evidence="1">
    <location>
        <begin position="87"/>
        <end position="102"/>
    </location>
</feature>
<gene>
    <name evidence="2" type="ORF">V6N11_062377</name>
</gene>
<keyword evidence="3" id="KW-1185">Reference proteome</keyword>